<keyword evidence="3" id="KW-0378">Hydrolase</keyword>
<dbReference type="EMBL" id="JAGMUX010000020">
    <property type="protein sequence ID" value="KAH7231616.1"/>
    <property type="molecule type" value="Genomic_DNA"/>
</dbReference>
<dbReference type="InterPro" id="IPR002182">
    <property type="entry name" value="NB-ARC"/>
</dbReference>
<evidence type="ECO:0000313" key="4">
    <source>
        <dbReference type="Proteomes" id="UP000720189"/>
    </source>
</evidence>
<name>A0A9P9G320_FUSRE</name>
<evidence type="ECO:0000259" key="2">
    <source>
        <dbReference type="Pfam" id="PF00931"/>
    </source>
</evidence>
<dbReference type="SUPFAM" id="SSF48452">
    <property type="entry name" value="TPR-like"/>
    <property type="match status" value="2"/>
</dbReference>
<sequence length="764" mass="86489">MHYLPFSRNRNLVGRENVIAKLKRLLFTDLDSQRVALVGLGGIGKSQIALELAYLIKNDIQSHEHRSVIWMPALSLASFEQACTTIINKFGIKYASDEDPKETFRKFLSSDKAGKWFLIIDNADDISVLYRSEQQPGGIADFLPYNDDGRILFTTRSQEVAVHVAQNNVVEIPEMDRTEARALLHKSLIKKDQMQNTALIDELLHELTHLPLAIMQASAYINTTKILIKQYLQLLQNTDQDRVELLSHGFHDGSHYRSAQGAVATTWVVSFNQIRDMDKDALKLLSFAAYIEPKAIPRTLLPELGSEQKMTHAIGTLCGYNFFSQREGSDTLDIHSLVHLMTRVWNEAQGLRKEMQQMVLARVAEVFPTDEWENRHLWRQYLPHAIKLLATEWSAEDKASCKLGFWVGRCLLVEGRVRESMARLEGVLTYQETILAENHPDRLASQQDLARAYLANGQVKKAVGLLEHVLTIRKVIFAEDDLDRLLSQQELAGAYLADGQIKKAVELQQHVVAMRQNILAEDHPDQLASQHHLARAYLADGQIKKAVELQQHVVAMRQNILAEDHPDQLASQHHLARAYLADGQIKKAVELQQHVVAMRQNILAEDHPDQLASQHHLARAYLADGQISEAVELLEYVVAVRETTLAENHPDRLSSQHELAEAYQANDRGRVSNTDETSTPLNHPTSGVSPDARQLFDKVASSSLFDDGTRIVRFIHGKPGSQTTFFDRFRIGLEKRVGQRIDWSPFPPISRPCLPSEYKVVWKP</sequence>
<dbReference type="PANTHER" id="PTHR46082:SF6">
    <property type="entry name" value="AAA+ ATPASE DOMAIN-CONTAINING PROTEIN-RELATED"/>
    <property type="match status" value="1"/>
</dbReference>
<dbReference type="Proteomes" id="UP000720189">
    <property type="component" value="Unassembled WGS sequence"/>
</dbReference>
<gene>
    <name evidence="3" type="ORF">BKA55DRAFT_192787</name>
</gene>
<protein>
    <submittedName>
        <fullName evidence="3">P-loop containing nucleoside triphosphate hydrolase protein</fullName>
    </submittedName>
</protein>
<comment type="caution">
    <text evidence="3">The sequence shown here is derived from an EMBL/GenBank/DDBJ whole genome shotgun (WGS) entry which is preliminary data.</text>
</comment>
<dbReference type="GO" id="GO:0016787">
    <property type="term" value="F:hydrolase activity"/>
    <property type="evidence" value="ECO:0007669"/>
    <property type="project" value="UniProtKB-KW"/>
</dbReference>
<dbReference type="Gene3D" id="3.40.50.300">
    <property type="entry name" value="P-loop containing nucleotide triphosphate hydrolases"/>
    <property type="match status" value="1"/>
</dbReference>
<evidence type="ECO:0000256" key="1">
    <source>
        <dbReference type="SAM" id="MobiDB-lite"/>
    </source>
</evidence>
<reference evidence="3" key="1">
    <citation type="journal article" date="2021" name="Nat. Commun.">
        <title>Genetic determinants of endophytism in the Arabidopsis root mycobiome.</title>
        <authorList>
            <person name="Mesny F."/>
            <person name="Miyauchi S."/>
            <person name="Thiergart T."/>
            <person name="Pickel B."/>
            <person name="Atanasova L."/>
            <person name="Karlsson M."/>
            <person name="Huettel B."/>
            <person name="Barry K.W."/>
            <person name="Haridas S."/>
            <person name="Chen C."/>
            <person name="Bauer D."/>
            <person name="Andreopoulos W."/>
            <person name="Pangilinan J."/>
            <person name="LaButti K."/>
            <person name="Riley R."/>
            <person name="Lipzen A."/>
            <person name="Clum A."/>
            <person name="Drula E."/>
            <person name="Henrissat B."/>
            <person name="Kohler A."/>
            <person name="Grigoriev I.V."/>
            <person name="Martin F.M."/>
            <person name="Hacquard S."/>
        </authorList>
    </citation>
    <scope>NUCLEOTIDE SEQUENCE</scope>
    <source>
        <strain evidence="3">MPI-CAGE-AT-0023</strain>
    </source>
</reference>
<dbReference type="Pfam" id="PF13424">
    <property type="entry name" value="TPR_12"/>
    <property type="match status" value="2"/>
</dbReference>
<proteinExistence type="predicted"/>
<feature type="domain" description="NB-ARC" evidence="2">
    <location>
        <begin position="16"/>
        <end position="191"/>
    </location>
</feature>
<dbReference type="Pfam" id="PF13374">
    <property type="entry name" value="TPR_10"/>
    <property type="match status" value="1"/>
</dbReference>
<dbReference type="Gene3D" id="1.25.40.10">
    <property type="entry name" value="Tetratricopeptide repeat domain"/>
    <property type="match status" value="2"/>
</dbReference>
<dbReference type="PANTHER" id="PTHR46082">
    <property type="entry name" value="ATP/GTP-BINDING PROTEIN-RELATED"/>
    <property type="match status" value="1"/>
</dbReference>
<dbReference type="OrthoDB" id="1658288at2759"/>
<dbReference type="GeneID" id="70215032"/>
<dbReference type="InterPro" id="IPR027417">
    <property type="entry name" value="P-loop_NTPase"/>
</dbReference>
<keyword evidence="4" id="KW-1185">Reference proteome</keyword>
<dbReference type="RefSeq" id="XP_046043553.1">
    <property type="nucleotide sequence ID" value="XM_046185078.1"/>
</dbReference>
<dbReference type="GO" id="GO:0043531">
    <property type="term" value="F:ADP binding"/>
    <property type="evidence" value="ECO:0007669"/>
    <property type="project" value="InterPro"/>
</dbReference>
<dbReference type="Pfam" id="PF00931">
    <property type="entry name" value="NB-ARC"/>
    <property type="match status" value="1"/>
</dbReference>
<feature type="compositionally biased region" description="Polar residues" evidence="1">
    <location>
        <begin position="671"/>
        <end position="688"/>
    </location>
</feature>
<dbReference type="InterPro" id="IPR011990">
    <property type="entry name" value="TPR-like_helical_dom_sf"/>
</dbReference>
<dbReference type="SUPFAM" id="SSF52540">
    <property type="entry name" value="P-loop containing nucleoside triphosphate hydrolases"/>
    <property type="match status" value="1"/>
</dbReference>
<dbReference type="AlphaFoldDB" id="A0A9P9G320"/>
<dbReference type="InterPro" id="IPR053137">
    <property type="entry name" value="NLR-like"/>
</dbReference>
<organism evidence="3 4">
    <name type="scientific">Fusarium redolens</name>
    <dbReference type="NCBI Taxonomy" id="48865"/>
    <lineage>
        <taxon>Eukaryota</taxon>
        <taxon>Fungi</taxon>
        <taxon>Dikarya</taxon>
        <taxon>Ascomycota</taxon>
        <taxon>Pezizomycotina</taxon>
        <taxon>Sordariomycetes</taxon>
        <taxon>Hypocreomycetidae</taxon>
        <taxon>Hypocreales</taxon>
        <taxon>Nectriaceae</taxon>
        <taxon>Fusarium</taxon>
        <taxon>Fusarium redolens species complex</taxon>
    </lineage>
</organism>
<feature type="region of interest" description="Disordered" evidence="1">
    <location>
        <begin position="663"/>
        <end position="691"/>
    </location>
</feature>
<accession>A0A9P9G320</accession>
<evidence type="ECO:0000313" key="3">
    <source>
        <dbReference type="EMBL" id="KAH7231616.1"/>
    </source>
</evidence>